<proteinExistence type="predicted"/>
<dbReference type="GO" id="GO:0046872">
    <property type="term" value="F:metal ion binding"/>
    <property type="evidence" value="ECO:0007669"/>
    <property type="project" value="UniProtKB-KW"/>
</dbReference>
<comment type="cofactor">
    <cofactor evidence="1">
        <name>[4Fe-4S] cluster</name>
        <dbReference type="ChEBI" id="CHEBI:49883"/>
    </cofactor>
</comment>
<name>A0AAJ1AHK6_9BACT</name>
<keyword evidence="6" id="KW-0411">Iron-sulfur</keyword>
<dbReference type="InterPro" id="IPR034391">
    <property type="entry name" value="AdoMet-like_SPASM_containing"/>
</dbReference>
<dbReference type="Pfam" id="PF04055">
    <property type="entry name" value="Radical_SAM"/>
    <property type="match status" value="1"/>
</dbReference>
<reference evidence="9 10" key="1">
    <citation type="journal article" date="2021" name="bioRxiv">
        <title>Unraveling nitrogen, sulfur and carbon metabolic pathways and microbial community transcriptional responses to substrate deprivation and toxicity stresses in a bioreactor mimicking anoxic brackish coastal sediment conditions.</title>
        <authorList>
            <person name="Martins P.D."/>
            <person name="Echeveste M.J."/>
            <person name="Arshad A."/>
            <person name="Kurth J."/>
            <person name="Ouboter H."/>
            <person name="Jetten M.S.M."/>
            <person name="Welte C.U."/>
        </authorList>
    </citation>
    <scope>NUCLEOTIDE SEQUENCE [LARGE SCALE GENOMIC DNA]</scope>
    <source>
        <strain evidence="9">MAG_38</strain>
    </source>
</reference>
<keyword evidence="4" id="KW-0479">Metal-binding</keyword>
<comment type="caution">
    <text evidence="9">The sequence shown here is derived from an EMBL/GenBank/DDBJ whole genome shotgun (WGS) entry which is preliminary data.</text>
</comment>
<dbReference type="CDD" id="cd01335">
    <property type="entry name" value="Radical_SAM"/>
    <property type="match status" value="1"/>
</dbReference>
<evidence type="ECO:0000259" key="8">
    <source>
        <dbReference type="Pfam" id="PF13186"/>
    </source>
</evidence>
<dbReference type="EMBL" id="JAIOIU010000086">
    <property type="protein sequence ID" value="MBZ0159894.1"/>
    <property type="molecule type" value="Genomic_DNA"/>
</dbReference>
<keyword evidence="2" id="KW-0004">4Fe-4S</keyword>
<evidence type="ECO:0000313" key="9">
    <source>
        <dbReference type="EMBL" id="MBZ0159894.1"/>
    </source>
</evidence>
<dbReference type="AlphaFoldDB" id="A0AAJ1AHK6"/>
<keyword evidence="5" id="KW-0408">Iron</keyword>
<evidence type="ECO:0000256" key="5">
    <source>
        <dbReference type="ARBA" id="ARBA00023004"/>
    </source>
</evidence>
<protein>
    <submittedName>
        <fullName evidence="9">SPASM domain-containing protein</fullName>
    </submittedName>
</protein>
<sequence>MKDCINAQIAMDMESAINCGMNKQAFLKLVDTKKYQIYGRFASAYTEPYAKLMALKIVNLIVGKYHYINRHTTIASRPIELMIDPSNACQLDCPNCVHSSSPQAKAAKYFELYWPPGMLSCEQYEKVLHLYGPFAFGAVLYNYGEPLLNPQTPKYIAMARQYLLFTLLSTNLSLGKIDVDALVTSGLNHMILSIDGVTQQSYETYRKHGKLDLVFDNLRKLIDTKKKFGLKTPYLVWQFLTFEHNVHEVDDALELAESMGVDAIHILTPNDVSADDPRCILARSSKEGYHYFTPYSTLVASVSDSSSDLATGPHIDKLFNESLVARMRMIGGIDEASRTGPSGCGWLYKNISIDGLGRIMPCCDAPSEYRNLVYGDLQDTNNDYWNSPGFVLSRLSLSDKQAFFRQSPENAPYCGECPSPSEPPHDLWRVAQSLPFLDKEEVIPTMCREWLTSWRPGRSSGTFMKLWDRL</sequence>
<dbReference type="CDD" id="cd21109">
    <property type="entry name" value="SPASM"/>
    <property type="match status" value="1"/>
</dbReference>
<evidence type="ECO:0000313" key="10">
    <source>
        <dbReference type="Proteomes" id="UP001197609"/>
    </source>
</evidence>
<organism evidence="9 10">
    <name type="scientific">Candidatus Methylomirabilis tolerans</name>
    <dbReference type="NCBI Taxonomy" id="3123416"/>
    <lineage>
        <taxon>Bacteria</taxon>
        <taxon>Candidatus Methylomirabilota</taxon>
        <taxon>Candidatus Methylomirabilia</taxon>
        <taxon>Candidatus Methylomirabilales</taxon>
        <taxon>Candidatus Methylomirabilaceae</taxon>
        <taxon>Candidatus Methylomirabilis</taxon>
    </lineage>
</organism>
<evidence type="ECO:0000256" key="3">
    <source>
        <dbReference type="ARBA" id="ARBA00022691"/>
    </source>
</evidence>
<feature type="domain" description="Radical SAM core" evidence="7">
    <location>
        <begin position="85"/>
        <end position="225"/>
    </location>
</feature>
<dbReference type="SFLD" id="SFLDS00029">
    <property type="entry name" value="Radical_SAM"/>
    <property type="match status" value="1"/>
</dbReference>
<dbReference type="Pfam" id="PF13186">
    <property type="entry name" value="SPASM"/>
    <property type="match status" value="1"/>
</dbReference>
<gene>
    <name evidence="9" type="ORF">K8G79_07150</name>
</gene>
<dbReference type="GO" id="GO:0051536">
    <property type="term" value="F:iron-sulfur cluster binding"/>
    <property type="evidence" value="ECO:0007669"/>
    <property type="project" value="UniProtKB-KW"/>
</dbReference>
<keyword evidence="3" id="KW-0949">S-adenosyl-L-methionine</keyword>
<dbReference type="InterPro" id="IPR013785">
    <property type="entry name" value="Aldolase_TIM"/>
</dbReference>
<dbReference type="GO" id="GO:0003824">
    <property type="term" value="F:catalytic activity"/>
    <property type="evidence" value="ECO:0007669"/>
    <property type="project" value="InterPro"/>
</dbReference>
<evidence type="ECO:0000259" key="7">
    <source>
        <dbReference type="Pfam" id="PF04055"/>
    </source>
</evidence>
<dbReference type="SUPFAM" id="SSF102114">
    <property type="entry name" value="Radical SAM enzymes"/>
    <property type="match status" value="1"/>
</dbReference>
<dbReference type="InterPro" id="IPR007197">
    <property type="entry name" value="rSAM"/>
</dbReference>
<evidence type="ECO:0000256" key="1">
    <source>
        <dbReference type="ARBA" id="ARBA00001966"/>
    </source>
</evidence>
<evidence type="ECO:0000256" key="4">
    <source>
        <dbReference type="ARBA" id="ARBA00022723"/>
    </source>
</evidence>
<dbReference type="SFLD" id="SFLDG01387">
    <property type="entry name" value="BtrN-like_SPASM_domain_contain"/>
    <property type="match status" value="1"/>
</dbReference>
<evidence type="ECO:0000256" key="6">
    <source>
        <dbReference type="ARBA" id="ARBA00023014"/>
    </source>
</evidence>
<dbReference type="InterPro" id="IPR023885">
    <property type="entry name" value="4Fe4S-binding_SPASM_dom"/>
</dbReference>
<feature type="domain" description="4Fe4S-binding SPASM" evidence="8">
    <location>
        <begin position="344"/>
        <end position="418"/>
    </location>
</feature>
<evidence type="ECO:0000256" key="2">
    <source>
        <dbReference type="ARBA" id="ARBA00022485"/>
    </source>
</evidence>
<accession>A0AAJ1AHK6</accession>
<dbReference type="PANTHER" id="PTHR11228">
    <property type="entry name" value="RADICAL SAM DOMAIN PROTEIN"/>
    <property type="match status" value="1"/>
</dbReference>
<dbReference type="PANTHER" id="PTHR11228:SF7">
    <property type="entry name" value="PQQA PEPTIDE CYCLASE"/>
    <property type="match status" value="1"/>
</dbReference>
<dbReference type="InterPro" id="IPR050377">
    <property type="entry name" value="Radical_SAM_PqqE_MftC-like"/>
</dbReference>
<dbReference type="Gene3D" id="3.20.20.70">
    <property type="entry name" value="Aldolase class I"/>
    <property type="match status" value="1"/>
</dbReference>
<dbReference type="Proteomes" id="UP001197609">
    <property type="component" value="Unassembled WGS sequence"/>
</dbReference>
<dbReference type="SFLD" id="SFLDG01067">
    <property type="entry name" value="SPASM/twitch_domain_containing"/>
    <property type="match status" value="1"/>
</dbReference>
<dbReference type="InterPro" id="IPR058240">
    <property type="entry name" value="rSAM_sf"/>
</dbReference>